<dbReference type="PANTHER" id="PTHR30474:SF1">
    <property type="entry name" value="PEPTIDOGLYCAN GLYCOSYLTRANSFERASE MRDB"/>
    <property type="match status" value="1"/>
</dbReference>
<name>A0A9D1IZN8_9FIRM</name>
<feature type="transmembrane region" description="Helical" evidence="6">
    <location>
        <begin position="168"/>
        <end position="185"/>
    </location>
</feature>
<dbReference type="Pfam" id="PF01098">
    <property type="entry name" value="FTSW_RODA_SPOVE"/>
    <property type="match status" value="1"/>
</dbReference>
<feature type="transmembrane region" description="Helical" evidence="6">
    <location>
        <begin position="109"/>
        <end position="129"/>
    </location>
</feature>
<protein>
    <submittedName>
        <fullName evidence="7">Rod shape-determining protein RodA</fullName>
    </submittedName>
</protein>
<keyword evidence="5 6" id="KW-0472">Membrane</keyword>
<comment type="caution">
    <text evidence="7">The sequence shown here is derived from an EMBL/GenBank/DDBJ whole genome shotgun (WGS) entry which is preliminary data.</text>
</comment>
<feature type="transmembrane region" description="Helical" evidence="6">
    <location>
        <begin position="190"/>
        <end position="210"/>
    </location>
</feature>
<proteinExistence type="predicted"/>
<sequence>MKKILPQLRDFVRRADMFLFTVSVICAIYGIIVIASATKSYDNGSAQYVIVQGLALVLGILLFIAITVIDVDIFAQHWIWLYGLSAALLISLIFFGAQSDTGNNGWLRFFGIGIQPTEIVKLAYIIVLAKQLAYLKEYKNLSSVVSIAQIVGHFILMFGLILVTAQDLGSALVYFFIFAVMLFVAGVKLYWFIMGAAAIAGMVPILWTYFLEDYQRNRILAPYDPSIDPTNQGINWQPHQAKIAIASGGLTGTGLGEGTQSQSNAIPGKHTDFIFAVVGEELGLIGACLVILLLMIIVIRCVQIGLRSGNTMSMLVCFGVASTVVFQTFENIGMCIGIAPVVGITLPFFSYGGSSLFSMFAAMGLVSGIKYRPKPTRAAIYGR</sequence>
<evidence type="ECO:0000256" key="5">
    <source>
        <dbReference type="ARBA" id="ARBA00023136"/>
    </source>
</evidence>
<dbReference type="PROSITE" id="PS00428">
    <property type="entry name" value="FTSW_RODA_SPOVE"/>
    <property type="match status" value="1"/>
</dbReference>
<dbReference type="GO" id="GO:0051301">
    <property type="term" value="P:cell division"/>
    <property type="evidence" value="ECO:0007669"/>
    <property type="project" value="InterPro"/>
</dbReference>
<evidence type="ECO:0000256" key="6">
    <source>
        <dbReference type="SAM" id="Phobius"/>
    </source>
</evidence>
<evidence type="ECO:0000256" key="4">
    <source>
        <dbReference type="ARBA" id="ARBA00022989"/>
    </source>
</evidence>
<evidence type="ECO:0000313" key="8">
    <source>
        <dbReference type="Proteomes" id="UP000824238"/>
    </source>
</evidence>
<dbReference type="InterPro" id="IPR018365">
    <property type="entry name" value="Cell_cycle_FtsW-rel_CS"/>
</dbReference>
<evidence type="ECO:0000256" key="3">
    <source>
        <dbReference type="ARBA" id="ARBA00022960"/>
    </source>
</evidence>
<feature type="transmembrane region" description="Helical" evidence="6">
    <location>
        <begin position="314"/>
        <end position="342"/>
    </location>
</feature>
<keyword evidence="3" id="KW-0133">Cell shape</keyword>
<reference evidence="7" key="2">
    <citation type="journal article" date="2021" name="PeerJ">
        <title>Extensive microbial diversity within the chicken gut microbiome revealed by metagenomics and culture.</title>
        <authorList>
            <person name="Gilroy R."/>
            <person name="Ravi A."/>
            <person name="Getino M."/>
            <person name="Pursley I."/>
            <person name="Horton D.L."/>
            <person name="Alikhan N.F."/>
            <person name="Baker D."/>
            <person name="Gharbi K."/>
            <person name="Hall N."/>
            <person name="Watson M."/>
            <person name="Adriaenssens E.M."/>
            <person name="Foster-Nyarko E."/>
            <person name="Jarju S."/>
            <person name="Secka A."/>
            <person name="Antonio M."/>
            <person name="Oren A."/>
            <person name="Chaudhuri R.R."/>
            <person name="La Ragione R."/>
            <person name="Hildebrand F."/>
            <person name="Pallen M.J."/>
        </authorList>
    </citation>
    <scope>NUCLEOTIDE SEQUENCE</scope>
    <source>
        <strain evidence="7">ChiGjej3B3-7149</strain>
    </source>
</reference>
<keyword evidence="4 6" id="KW-1133">Transmembrane helix</keyword>
<gene>
    <name evidence="7" type="ORF">IAD36_07120</name>
</gene>
<dbReference type="PANTHER" id="PTHR30474">
    <property type="entry name" value="CELL CYCLE PROTEIN"/>
    <property type="match status" value="1"/>
</dbReference>
<dbReference type="InterPro" id="IPR001182">
    <property type="entry name" value="FtsW/RodA"/>
</dbReference>
<evidence type="ECO:0000313" key="7">
    <source>
        <dbReference type="EMBL" id="HIR55343.1"/>
    </source>
</evidence>
<organism evidence="7 8">
    <name type="scientific">Candidatus Scatomorpha intestinigallinarum</name>
    <dbReference type="NCBI Taxonomy" id="2840923"/>
    <lineage>
        <taxon>Bacteria</taxon>
        <taxon>Bacillati</taxon>
        <taxon>Bacillota</taxon>
        <taxon>Clostridia</taxon>
        <taxon>Eubacteriales</taxon>
        <taxon>Candidatus Scatomorpha</taxon>
    </lineage>
</organism>
<feature type="transmembrane region" description="Helical" evidence="6">
    <location>
        <begin position="18"/>
        <end position="37"/>
    </location>
</feature>
<feature type="transmembrane region" description="Helical" evidence="6">
    <location>
        <begin position="49"/>
        <end position="71"/>
    </location>
</feature>
<dbReference type="GO" id="GO:0015648">
    <property type="term" value="F:lipid-linked peptidoglycan transporter activity"/>
    <property type="evidence" value="ECO:0007669"/>
    <property type="project" value="TreeGrafter"/>
</dbReference>
<feature type="transmembrane region" description="Helical" evidence="6">
    <location>
        <begin position="141"/>
        <end position="162"/>
    </location>
</feature>
<dbReference type="Proteomes" id="UP000824238">
    <property type="component" value="Unassembled WGS sequence"/>
</dbReference>
<evidence type="ECO:0000256" key="2">
    <source>
        <dbReference type="ARBA" id="ARBA00022692"/>
    </source>
</evidence>
<keyword evidence="2 6" id="KW-0812">Transmembrane</keyword>
<dbReference type="GO" id="GO:0005886">
    <property type="term" value="C:plasma membrane"/>
    <property type="evidence" value="ECO:0007669"/>
    <property type="project" value="TreeGrafter"/>
</dbReference>
<dbReference type="GO" id="GO:0008360">
    <property type="term" value="P:regulation of cell shape"/>
    <property type="evidence" value="ECO:0007669"/>
    <property type="project" value="UniProtKB-KW"/>
</dbReference>
<reference evidence="7" key="1">
    <citation type="submission" date="2020-10" db="EMBL/GenBank/DDBJ databases">
        <authorList>
            <person name="Gilroy R."/>
        </authorList>
    </citation>
    <scope>NUCLEOTIDE SEQUENCE</scope>
    <source>
        <strain evidence="7">ChiGjej3B3-7149</strain>
    </source>
</reference>
<accession>A0A9D1IZN8</accession>
<dbReference type="EMBL" id="DVHH01000170">
    <property type="protein sequence ID" value="HIR55343.1"/>
    <property type="molecule type" value="Genomic_DNA"/>
</dbReference>
<dbReference type="GO" id="GO:0032153">
    <property type="term" value="C:cell division site"/>
    <property type="evidence" value="ECO:0007669"/>
    <property type="project" value="TreeGrafter"/>
</dbReference>
<feature type="transmembrane region" description="Helical" evidence="6">
    <location>
        <begin position="348"/>
        <end position="369"/>
    </location>
</feature>
<evidence type="ECO:0000256" key="1">
    <source>
        <dbReference type="ARBA" id="ARBA00004141"/>
    </source>
</evidence>
<dbReference type="AlphaFoldDB" id="A0A9D1IZN8"/>
<feature type="transmembrane region" description="Helical" evidence="6">
    <location>
        <begin position="282"/>
        <end position="302"/>
    </location>
</feature>
<feature type="transmembrane region" description="Helical" evidence="6">
    <location>
        <begin position="78"/>
        <end position="97"/>
    </location>
</feature>
<comment type="subcellular location">
    <subcellularLocation>
        <location evidence="1">Membrane</location>
        <topology evidence="1">Multi-pass membrane protein</topology>
    </subcellularLocation>
</comment>